<protein>
    <recommendedName>
        <fullName evidence="2">Lipocalin/cytosolic fatty-acid binding domain-containing protein</fullName>
    </recommendedName>
</protein>
<dbReference type="GO" id="GO:0000302">
    <property type="term" value="P:response to reactive oxygen species"/>
    <property type="evidence" value="ECO:0007669"/>
    <property type="project" value="TreeGrafter"/>
</dbReference>
<keyword evidence="4" id="KW-1185">Reference proteome</keyword>
<evidence type="ECO:0000256" key="1">
    <source>
        <dbReference type="ARBA" id="ARBA00023121"/>
    </source>
</evidence>
<dbReference type="GO" id="GO:0008289">
    <property type="term" value="F:lipid binding"/>
    <property type="evidence" value="ECO:0007669"/>
    <property type="project" value="UniProtKB-KW"/>
</dbReference>
<evidence type="ECO:0000313" key="3">
    <source>
        <dbReference type="EMBL" id="KAK3801716.1"/>
    </source>
</evidence>
<comment type="caution">
    <text evidence="3">The sequence shown here is derived from an EMBL/GenBank/DDBJ whole genome shotgun (WGS) entry which is preliminary data.</text>
</comment>
<dbReference type="EMBL" id="JAWDGP010000286">
    <property type="protein sequence ID" value="KAK3801716.1"/>
    <property type="molecule type" value="Genomic_DNA"/>
</dbReference>
<proteinExistence type="predicted"/>
<dbReference type="Proteomes" id="UP001283361">
    <property type="component" value="Unassembled WGS sequence"/>
</dbReference>
<dbReference type="Pfam" id="PF08212">
    <property type="entry name" value="Lipocalin_2"/>
    <property type="match status" value="1"/>
</dbReference>
<dbReference type="SUPFAM" id="SSF50814">
    <property type="entry name" value="Lipocalins"/>
    <property type="match status" value="1"/>
</dbReference>
<gene>
    <name evidence="3" type="ORF">RRG08_033900</name>
</gene>
<dbReference type="PANTHER" id="PTHR10612:SF34">
    <property type="entry name" value="APOLIPOPROTEIN D"/>
    <property type="match status" value="1"/>
</dbReference>
<dbReference type="GO" id="GO:0005737">
    <property type="term" value="C:cytoplasm"/>
    <property type="evidence" value="ECO:0007669"/>
    <property type="project" value="TreeGrafter"/>
</dbReference>
<name>A0AAE1BA23_9GAST</name>
<dbReference type="InterPro" id="IPR000566">
    <property type="entry name" value="Lipocln_cytosolic_FA-bd_dom"/>
</dbReference>
<evidence type="ECO:0000313" key="4">
    <source>
        <dbReference type="Proteomes" id="UP001283361"/>
    </source>
</evidence>
<dbReference type="Gene3D" id="2.40.128.20">
    <property type="match status" value="1"/>
</dbReference>
<dbReference type="AlphaFoldDB" id="A0AAE1BA23"/>
<keyword evidence="1" id="KW-0446">Lipid-binding</keyword>
<evidence type="ECO:0000259" key="2">
    <source>
        <dbReference type="Pfam" id="PF08212"/>
    </source>
</evidence>
<organism evidence="3 4">
    <name type="scientific">Elysia crispata</name>
    <name type="common">lettuce slug</name>
    <dbReference type="NCBI Taxonomy" id="231223"/>
    <lineage>
        <taxon>Eukaryota</taxon>
        <taxon>Metazoa</taxon>
        <taxon>Spiralia</taxon>
        <taxon>Lophotrochozoa</taxon>
        <taxon>Mollusca</taxon>
        <taxon>Gastropoda</taxon>
        <taxon>Heterobranchia</taxon>
        <taxon>Euthyneura</taxon>
        <taxon>Panpulmonata</taxon>
        <taxon>Sacoglossa</taxon>
        <taxon>Placobranchoidea</taxon>
        <taxon>Plakobranchidae</taxon>
        <taxon>Elysia</taxon>
    </lineage>
</organism>
<dbReference type="GO" id="GO:0006629">
    <property type="term" value="P:lipid metabolic process"/>
    <property type="evidence" value="ECO:0007669"/>
    <property type="project" value="TreeGrafter"/>
</dbReference>
<sequence>MFTATLFRVKEKHSRSAWSFTLVFLDPTCLSCDPSAMSTAGSSLWLLAVCVASSSAFIVIRPGTCPRVATKQNFELNKYLGLWFSYENFDVPFQFGSSCVTALYSPASQPGAIRVVNSGVQRIKIGNEYKITGRDRAVGQAVVVDPKVPGGLKVSFGGSMPDFLDSDEANYQIMDTDYSNFSMVYSCSDFSPLPIKIESAWVLTRVPGKRPANLDDIYENLRSYNIDPSYFRRINQDKCWKPRGDNQRK</sequence>
<dbReference type="PANTHER" id="PTHR10612">
    <property type="entry name" value="APOLIPOPROTEIN D"/>
    <property type="match status" value="1"/>
</dbReference>
<dbReference type="InterPro" id="IPR012674">
    <property type="entry name" value="Calycin"/>
</dbReference>
<feature type="domain" description="Lipocalin/cytosolic fatty-acid binding" evidence="2">
    <location>
        <begin position="75"/>
        <end position="234"/>
    </location>
</feature>
<accession>A0AAE1BA23</accession>
<reference evidence="3" key="1">
    <citation type="journal article" date="2023" name="G3 (Bethesda)">
        <title>A reference genome for the long-term kleptoplast-retaining sea slug Elysia crispata morphotype clarki.</title>
        <authorList>
            <person name="Eastman K.E."/>
            <person name="Pendleton A.L."/>
            <person name="Shaikh M.A."/>
            <person name="Suttiyut T."/>
            <person name="Ogas R."/>
            <person name="Tomko P."/>
            <person name="Gavelis G."/>
            <person name="Widhalm J.R."/>
            <person name="Wisecaver J.H."/>
        </authorList>
    </citation>
    <scope>NUCLEOTIDE SEQUENCE</scope>
    <source>
        <strain evidence="3">ECLA1</strain>
    </source>
</reference>